<organism evidence="2 3">
    <name type="scientific">Pedobacter ginsengisoli</name>
    <dbReference type="NCBI Taxonomy" id="363852"/>
    <lineage>
        <taxon>Bacteria</taxon>
        <taxon>Pseudomonadati</taxon>
        <taxon>Bacteroidota</taxon>
        <taxon>Sphingobacteriia</taxon>
        <taxon>Sphingobacteriales</taxon>
        <taxon>Sphingobacteriaceae</taxon>
        <taxon>Pedobacter</taxon>
    </lineage>
</organism>
<dbReference type="InterPro" id="IPR011989">
    <property type="entry name" value="ARM-like"/>
</dbReference>
<dbReference type="InterPro" id="IPR016024">
    <property type="entry name" value="ARM-type_fold"/>
</dbReference>
<dbReference type="Pfam" id="PF13646">
    <property type="entry name" value="HEAT_2"/>
    <property type="match status" value="1"/>
</dbReference>
<keyword evidence="3" id="KW-1185">Reference proteome</keyword>
<evidence type="ECO:0008006" key="4">
    <source>
        <dbReference type="Google" id="ProtNLM"/>
    </source>
</evidence>
<keyword evidence="1" id="KW-0472">Membrane</keyword>
<sequence>MIFFEALLIFFFGAAIFLILFMTIYLLIRKKWRRKYTKWNSMIDLLLRKAIFFEENGNDDDQVIPVTSRLKANLKNSRFRAQLTKKITAAKKNMSGQAGQNIKKLFLQLHLDENAINLIDSGKWHLMAIGIQQIGTMELKEHLTKIYRFTNNKNELVRAEAQLAVLNLFGFEGLRFLDVISYQLSEWQQMKLLKELSVIRHVNLTGIDKWLKSDNPSVVIFALKLARNYHHFELYGDIVNCLEHPESTVRAQAISTLTEIYTEGTSEKLLDRFELEEYNNQLAILKAVKKVGDDADLPRLQSYLTTDDFEMKLSVVRAIANVSEAGVELLMNDAKSDSYPLNEMLTQIKSEIKA</sequence>
<accession>A0A2D1U225</accession>
<protein>
    <recommendedName>
        <fullName evidence="4">HEAT repeat domain-containing protein</fullName>
    </recommendedName>
</protein>
<keyword evidence="1" id="KW-1133">Transmembrane helix</keyword>
<reference evidence="2 3" key="1">
    <citation type="submission" date="2017-10" db="EMBL/GenBank/DDBJ databases">
        <title>Whole genome of Pedobacter ginsengisoli T01R-27 isolated from tomato rhizosphere.</title>
        <authorList>
            <person name="Weon H.-Y."/>
            <person name="Lee S.A."/>
            <person name="Sang M.K."/>
            <person name="Song J."/>
        </authorList>
    </citation>
    <scope>NUCLEOTIDE SEQUENCE [LARGE SCALE GENOMIC DNA]</scope>
    <source>
        <strain evidence="2 3">T01R-27</strain>
    </source>
</reference>
<proteinExistence type="predicted"/>
<dbReference type="KEGG" id="pgs:CPT03_03775"/>
<gene>
    <name evidence="2" type="ORF">CPT03_03775</name>
</gene>
<dbReference type="Proteomes" id="UP000223749">
    <property type="component" value="Chromosome"/>
</dbReference>
<evidence type="ECO:0000256" key="1">
    <source>
        <dbReference type="SAM" id="Phobius"/>
    </source>
</evidence>
<name>A0A2D1U225_9SPHI</name>
<evidence type="ECO:0000313" key="2">
    <source>
        <dbReference type="EMBL" id="ATP55646.1"/>
    </source>
</evidence>
<keyword evidence="1" id="KW-0812">Transmembrane</keyword>
<dbReference type="Gene3D" id="1.25.10.10">
    <property type="entry name" value="Leucine-rich Repeat Variant"/>
    <property type="match status" value="1"/>
</dbReference>
<dbReference type="AlphaFoldDB" id="A0A2D1U225"/>
<feature type="transmembrane region" description="Helical" evidence="1">
    <location>
        <begin position="6"/>
        <end position="28"/>
    </location>
</feature>
<dbReference type="SUPFAM" id="SSF48371">
    <property type="entry name" value="ARM repeat"/>
    <property type="match status" value="1"/>
</dbReference>
<dbReference type="EMBL" id="CP024091">
    <property type="protein sequence ID" value="ATP55646.1"/>
    <property type="molecule type" value="Genomic_DNA"/>
</dbReference>
<evidence type="ECO:0000313" key="3">
    <source>
        <dbReference type="Proteomes" id="UP000223749"/>
    </source>
</evidence>